<dbReference type="InterPro" id="IPR036890">
    <property type="entry name" value="HATPase_C_sf"/>
</dbReference>
<dbReference type="GO" id="GO:0016301">
    <property type="term" value="F:kinase activity"/>
    <property type="evidence" value="ECO:0007669"/>
    <property type="project" value="UniProtKB-KW"/>
</dbReference>
<comment type="caution">
    <text evidence="7">The sequence shown here is derived from an EMBL/GenBank/DDBJ whole genome shotgun (WGS) entry which is preliminary data.</text>
</comment>
<feature type="transmembrane region" description="Helical" evidence="5">
    <location>
        <begin position="21"/>
        <end position="44"/>
    </location>
</feature>
<dbReference type="Pfam" id="PF00672">
    <property type="entry name" value="HAMP"/>
    <property type="match status" value="1"/>
</dbReference>
<evidence type="ECO:0000313" key="7">
    <source>
        <dbReference type="EMBL" id="MCQ4838935.1"/>
    </source>
</evidence>
<evidence type="ECO:0000256" key="5">
    <source>
        <dbReference type="SAM" id="Phobius"/>
    </source>
</evidence>
<keyword evidence="5" id="KW-1133">Transmembrane helix</keyword>
<dbReference type="PANTHER" id="PTHR34220">
    <property type="entry name" value="SENSOR HISTIDINE KINASE YPDA"/>
    <property type="match status" value="1"/>
</dbReference>
<dbReference type="InterPro" id="IPR050640">
    <property type="entry name" value="Bact_2-comp_sensor_kinase"/>
</dbReference>
<dbReference type="InterPro" id="IPR003594">
    <property type="entry name" value="HATPase_dom"/>
</dbReference>
<keyword evidence="5" id="KW-0812">Transmembrane</keyword>
<evidence type="ECO:0000259" key="6">
    <source>
        <dbReference type="PROSITE" id="PS50885"/>
    </source>
</evidence>
<keyword evidence="5" id="KW-0472">Membrane</keyword>
<evidence type="ECO:0000256" key="1">
    <source>
        <dbReference type="ARBA" id="ARBA00004370"/>
    </source>
</evidence>
<keyword evidence="8" id="KW-1185">Reference proteome</keyword>
<dbReference type="Gene3D" id="6.10.340.10">
    <property type="match status" value="1"/>
</dbReference>
<dbReference type="Pfam" id="PF06580">
    <property type="entry name" value="His_kinase"/>
    <property type="match status" value="1"/>
</dbReference>
<dbReference type="Pfam" id="PF02518">
    <property type="entry name" value="HATPase_c"/>
    <property type="match status" value="1"/>
</dbReference>
<dbReference type="SUPFAM" id="SSF158472">
    <property type="entry name" value="HAMP domain-like"/>
    <property type="match status" value="1"/>
</dbReference>
<dbReference type="GeneID" id="90531802"/>
<organism evidence="7 8">
    <name type="scientific">Neglectibacter timonensis</name>
    <dbReference type="NCBI Taxonomy" id="1776382"/>
    <lineage>
        <taxon>Bacteria</taxon>
        <taxon>Bacillati</taxon>
        <taxon>Bacillota</taxon>
        <taxon>Clostridia</taxon>
        <taxon>Eubacteriales</taxon>
        <taxon>Oscillospiraceae</taxon>
        <taxon>Neglectibacter</taxon>
    </lineage>
</organism>
<keyword evidence="2" id="KW-0597">Phosphoprotein</keyword>
<gene>
    <name evidence="7" type="ORF">NE695_03275</name>
</gene>
<feature type="transmembrane region" description="Helical" evidence="5">
    <location>
        <begin position="314"/>
        <end position="338"/>
    </location>
</feature>
<dbReference type="RefSeq" id="WP_066862184.1">
    <property type="nucleotide sequence ID" value="NZ_CABKVV010000012.1"/>
</dbReference>
<protein>
    <submittedName>
        <fullName evidence="7">Sensor histidine kinase</fullName>
    </submittedName>
</protein>
<dbReference type="EMBL" id="JANFZH010000005">
    <property type="protein sequence ID" value="MCQ4838935.1"/>
    <property type="molecule type" value="Genomic_DNA"/>
</dbReference>
<evidence type="ECO:0000256" key="2">
    <source>
        <dbReference type="ARBA" id="ARBA00022553"/>
    </source>
</evidence>
<dbReference type="InterPro" id="IPR003660">
    <property type="entry name" value="HAMP_dom"/>
</dbReference>
<dbReference type="SMART" id="SM00304">
    <property type="entry name" value="HAMP"/>
    <property type="match status" value="1"/>
</dbReference>
<evidence type="ECO:0000256" key="4">
    <source>
        <dbReference type="ARBA" id="ARBA00022777"/>
    </source>
</evidence>
<dbReference type="Gene3D" id="3.30.565.10">
    <property type="entry name" value="Histidine kinase-like ATPase, C-terminal domain"/>
    <property type="match status" value="1"/>
</dbReference>
<reference evidence="7 8" key="1">
    <citation type="submission" date="2022-06" db="EMBL/GenBank/DDBJ databases">
        <title>Isolation of gut microbiota from human fecal samples.</title>
        <authorList>
            <person name="Pamer E.G."/>
            <person name="Barat B."/>
            <person name="Waligurski E."/>
            <person name="Medina S."/>
            <person name="Paddock L."/>
            <person name="Mostad J."/>
        </authorList>
    </citation>
    <scope>NUCLEOTIDE SEQUENCE [LARGE SCALE GENOMIC DNA]</scope>
    <source>
        <strain evidence="7 8">DFI.9.73</strain>
    </source>
</reference>
<comment type="subcellular location">
    <subcellularLocation>
        <location evidence="1">Membrane</location>
    </subcellularLocation>
</comment>
<evidence type="ECO:0000256" key="3">
    <source>
        <dbReference type="ARBA" id="ARBA00022679"/>
    </source>
</evidence>
<dbReference type="InterPro" id="IPR010559">
    <property type="entry name" value="Sig_transdc_His_kin_internal"/>
</dbReference>
<keyword evidence="4 7" id="KW-0418">Kinase</keyword>
<keyword evidence="3" id="KW-0808">Transferase</keyword>
<name>A0ABT1RX60_9FIRM</name>
<dbReference type="PANTHER" id="PTHR34220:SF7">
    <property type="entry name" value="SENSOR HISTIDINE KINASE YPDA"/>
    <property type="match status" value="1"/>
</dbReference>
<feature type="domain" description="HAMP" evidence="6">
    <location>
        <begin position="335"/>
        <end position="387"/>
    </location>
</feature>
<dbReference type="SUPFAM" id="SSF55874">
    <property type="entry name" value="ATPase domain of HSP90 chaperone/DNA topoisomerase II/histidine kinase"/>
    <property type="match status" value="1"/>
</dbReference>
<evidence type="ECO:0000313" key="8">
    <source>
        <dbReference type="Proteomes" id="UP001524473"/>
    </source>
</evidence>
<accession>A0ABT1RX60</accession>
<proteinExistence type="predicted"/>
<dbReference type="PROSITE" id="PS50885">
    <property type="entry name" value="HAMP"/>
    <property type="match status" value="1"/>
</dbReference>
<dbReference type="CDD" id="cd06225">
    <property type="entry name" value="HAMP"/>
    <property type="match status" value="1"/>
</dbReference>
<dbReference type="Proteomes" id="UP001524473">
    <property type="component" value="Unassembled WGS sequence"/>
</dbReference>
<sequence>MKNPVRLFKDWFSRHSMRTKLAVTFSCTVVLILLLLMILLNYFITRNYREQLLHTAEKSCDQAQSFLENYLETMIYVSDLIYYNNDLQQAMSSPTFNGHRNFGVQYREFLQLDKVFTSVEMVETIYRSRVFIPDDIFYSSNQRHFAGVSQLEGRVDYEEFLRKSQTEMVYFTEPEEVKIPGQIYTVNLVSLLRTIRNTDGTATPIGVEQVSILTSQLRSVLEKSDITTTGAVYLVNDAGAVISASGGGGGLLKTLSENGTLPQYDRKVRKWTAQTLAGESYLMNQQRLKLADWTLIALVPEKEINRQMTQIGSVILVLSLFAVAVVCTVSVLIARYYTHRLKLLTDMMHTVRGGDLNVGMEKPSNDEIGQLFRSFSHMTEELKELMQQQYKSGKAVKSAQLKALQAQINPHFLYNTLDLINWEAMDHGAPEIAEIAKSLARFYRISLNRGQQVVTIEQELRHVEAYVKIQNHHFDGAISLKTDVPEELLPLGCINIILQPLVENSIMHGIAEIPYIQECNVSISALREEGDVVFTVEDDGMGMTEDQLKALLCADSSDSHGYGVKNIDSRLKLSYGDAYGLTYRSVVGHGTAVTIRIPAMTPEEMERHVQ</sequence>